<dbReference type="InterPro" id="IPR036397">
    <property type="entry name" value="RNaseH_sf"/>
</dbReference>
<dbReference type="Gene3D" id="3.30.420.10">
    <property type="entry name" value="Ribonuclease H-like superfamily/Ribonuclease H"/>
    <property type="match status" value="1"/>
</dbReference>
<name>A0A7T8GXU7_CALRO</name>
<dbReference type="Proteomes" id="UP000595437">
    <property type="component" value="Chromosome 9"/>
</dbReference>
<evidence type="ECO:0000313" key="1">
    <source>
        <dbReference type="EMBL" id="QQP39797.1"/>
    </source>
</evidence>
<feature type="non-terminal residue" evidence="1">
    <location>
        <position position="1"/>
    </location>
</feature>
<accession>A0A7T8GXU7</accession>
<feature type="non-terminal residue" evidence="1">
    <location>
        <position position="59"/>
    </location>
</feature>
<keyword evidence="2" id="KW-1185">Reference proteome</keyword>
<protein>
    <submittedName>
        <fullName evidence="1">Uncharacterized protein</fullName>
    </submittedName>
</protein>
<evidence type="ECO:0000313" key="2">
    <source>
        <dbReference type="Proteomes" id="UP000595437"/>
    </source>
</evidence>
<dbReference type="GO" id="GO:0003676">
    <property type="term" value="F:nucleic acid binding"/>
    <property type="evidence" value="ECO:0007669"/>
    <property type="project" value="InterPro"/>
</dbReference>
<sequence>PLDYEIWGFGESKSCAIPHPGVYALKASVKKEWAAMSEEHFRKVCRAFRPRLEAMVATN</sequence>
<dbReference type="OrthoDB" id="6401933at2759"/>
<organism evidence="1 2">
    <name type="scientific">Caligus rogercresseyi</name>
    <name type="common">Sea louse</name>
    <dbReference type="NCBI Taxonomy" id="217165"/>
    <lineage>
        <taxon>Eukaryota</taxon>
        <taxon>Metazoa</taxon>
        <taxon>Ecdysozoa</taxon>
        <taxon>Arthropoda</taxon>
        <taxon>Crustacea</taxon>
        <taxon>Multicrustacea</taxon>
        <taxon>Hexanauplia</taxon>
        <taxon>Copepoda</taxon>
        <taxon>Siphonostomatoida</taxon>
        <taxon>Caligidae</taxon>
        <taxon>Caligus</taxon>
    </lineage>
</organism>
<proteinExistence type="predicted"/>
<dbReference type="AlphaFoldDB" id="A0A7T8GXU7"/>
<gene>
    <name evidence="1" type="ORF">FKW44_013625</name>
</gene>
<dbReference type="EMBL" id="CP045898">
    <property type="protein sequence ID" value="QQP39797.1"/>
    <property type="molecule type" value="Genomic_DNA"/>
</dbReference>
<reference evidence="2" key="1">
    <citation type="submission" date="2021-01" db="EMBL/GenBank/DDBJ databases">
        <title>Caligus Genome Assembly.</title>
        <authorList>
            <person name="Gallardo-Escarate C."/>
        </authorList>
    </citation>
    <scope>NUCLEOTIDE SEQUENCE [LARGE SCALE GENOMIC DNA]</scope>
</reference>